<organism evidence="2 3">
    <name type="scientific">Cuscuta campestris</name>
    <dbReference type="NCBI Taxonomy" id="132261"/>
    <lineage>
        <taxon>Eukaryota</taxon>
        <taxon>Viridiplantae</taxon>
        <taxon>Streptophyta</taxon>
        <taxon>Embryophyta</taxon>
        <taxon>Tracheophyta</taxon>
        <taxon>Spermatophyta</taxon>
        <taxon>Magnoliopsida</taxon>
        <taxon>eudicotyledons</taxon>
        <taxon>Gunneridae</taxon>
        <taxon>Pentapetalae</taxon>
        <taxon>asterids</taxon>
        <taxon>lamiids</taxon>
        <taxon>Solanales</taxon>
        <taxon>Convolvulaceae</taxon>
        <taxon>Cuscuteae</taxon>
        <taxon>Cuscuta</taxon>
        <taxon>Cuscuta subgen. Grammica</taxon>
        <taxon>Cuscuta sect. Cleistogrammica</taxon>
    </lineage>
</organism>
<accession>A0A484L3G6</accession>
<evidence type="ECO:0000256" key="1">
    <source>
        <dbReference type="SAM" id="MobiDB-lite"/>
    </source>
</evidence>
<feature type="compositionally biased region" description="Polar residues" evidence="1">
    <location>
        <begin position="22"/>
        <end position="48"/>
    </location>
</feature>
<gene>
    <name evidence="2" type="ORF">CCAM_LOCUS12643</name>
</gene>
<name>A0A484L3G6_9ASTE</name>
<dbReference type="EMBL" id="OOIL02000956">
    <property type="protein sequence ID" value="VFQ70867.1"/>
    <property type="molecule type" value="Genomic_DNA"/>
</dbReference>
<sequence length="85" mass="9549">MAMVWSISTRRKTASTRKSKNRSVGNPSGPHSTQPNQTSLTSSSTKQDSGVARKEFVHNFVHTEFHLLNDLLDIHLFMLKVNTIP</sequence>
<keyword evidence="3" id="KW-1185">Reference proteome</keyword>
<dbReference type="Proteomes" id="UP000595140">
    <property type="component" value="Unassembled WGS sequence"/>
</dbReference>
<evidence type="ECO:0000313" key="2">
    <source>
        <dbReference type="EMBL" id="VFQ70867.1"/>
    </source>
</evidence>
<dbReference type="AlphaFoldDB" id="A0A484L3G6"/>
<protein>
    <submittedName>
        <fullName evidence="2">Uncharacterized protein</fullName>
    </submittedName>
</protein>
<proteinExistence type="predicted"/>
<feature type="compositionally biased region" description="Basic residues" evidence="1">
    <location>
        <begin position="9"/>
        <end position="21"/>
    </location>
</feature>
<evidence type="ECO:0000313" key="3">
    <source>
        <dbReference type="Proteomes" id="UP000595140"/>
    </source>
</evidence>
<reference evidence="2 3" key="1">
    <citation type="submission" date="2018-04" db="EMBL/GenBank/DDBJ databases">
        <authorList>
            <person name="Vogel A."/>
        </authorList>
    </citation>
    <scope>NUCLEOTIDE SEQUENCE [LARGE SCALE GENOMIC DNA]</scope>
</reference>
<feature type="region of interest" description="Disordered" evidence="1">
    <location>
        <begin position="1"/>
        <end position="48"/>
    </location>
</feature>